<gene>
    <name evidence="17" type="ORF">DFR41_11499</name>
</gene>
<dbReference type="CDD" id="cd07503">
    <property type="entry name" value="HAD_HisB-N"/>
    <property type="match status" value="1"/>
</dbReference>
<protein>
    <recommendedName>
        <fullName evidence="9">D-glycero-beta-D-manno-heptose-1,7-bisphosphate 7-phosphatase</fullName>
        <ecNumber evidence="8">3.1.3.82</ecNumber>
    </recommendedName>
    <alternativeName>
        <fullName evidence="16">D,D-heptose 1,7-bisphosphate phosphatase</fullName>
    </alternativeName>
</protein>
<organism evidence="17 18">
    <name type="scientific">Pseudacidovorax intermedius</name>
    <dbReference type="NCBI Taxonomy" id="433924"/>
    <lineage>
        <taxon>Bacteria</taxon>
        <taxon>Pseudomonadati</taxon>
        <taxon>Pseudomonadota</taxon>
        <taxon>Betaproteobacteria</taxon>
        <taxon>Burkholderiales</taxon>
        <taxon>Comamonadaceae</taxon>
        <taxon>Pseudacidovorax</taxon>
    </lineage>
</organism>
<sequence>MPENVRQQQRSQALKLVILDRNGSINEHRDDFVKSDTEWTPLPGALEAIARLNQAGWHVVIASNQSGLGRGLFDVASLNAMHAKMQKMLATFGGRVDAIFYCPHSPEDDCDCRKPKPGLFRQIGERFGIDLRGVPTVGDSLRDLQAGAAAGCEPHLLLTGVGAACRGVHPLPPEFPPGTQVHEDLADFVRFLLAREAHAAPAPPAGAPAAPRS</sequence>
<comment type="subunit">
    <text evidence="7">Monomer.</text>
</comment>
<evidence type="ECO:0000256" key="8">
    <source>
        <dbReference type="ARBA" id="ARBA00012987"/>
    </source>
</evidence>
<dbReference type="NCBIfam" id="NF006506">
    <property type="entry name" value="PRK08942.1"/>
    <property type="match status" value="1"/>
</dbReference>
<evidence type="ECO:0000256" key="6">
    <source>
        <dbReference type="ARBA" id="ARBA00005628"/>
    </source>
</evidence>
<dbReference type="NCBIfam" id="TIGR01656">
    <property type="entry name" value="Histidinol-ppas"/>
    <property type="match status" value="1"/>
</dbReference>
<dbReference type="InterPro" id="IPR036412">
    <property type="entry name" value="HAD-like_sf"/>
</dbReference>
<evidence type="ECO:0000256" key="5">
    <source>
        <dbReference type="ARBA" id="ARBA00004708"/>
    </source>
</evidence>
<comment type="cofactor">
    <cofactor evidence="3">
        <name>Zn(2+)</name>
        <dbReference type="ChEBI" id="CHEBI:29105"/>
    </cofactor>
</comment>
<evidence type="ECO:0000256" key="12">
    <source>
        <dbReference type="ARBA" id="ARBA00022801"/>
    </source>
</evidence>
<evidence type="ECO:0000256" key="3">
    <source>
        <dbReference type="ARBA" id="ARBA00001947"/>
    </source>
</evidence>
<comment type="similarity">
    <text evidence="6">Belongs to the GmhB family.</text>
</comment>
<comment type="pathway">
    <text evidence="5">Nucleotide-sugar biosynthesis; ADP-L-glycero-beta-D-manno-heptose biosynthesis; ADP-L-glycero-beta-D-manno-heptose from D-glycero-beta-D-manno-heptose 7-phosphate: step 2/4.</text>
</comment>
<evidence type="ECO:0000256" key="9">
    <source>
        <dbReference type="ARBA" id="ARBA00014542"/>
    </source>
</evidence>
<dbReference type="GO" id="GO:0046872">
    <property type="term" value="F:metal ion binding"/>
    <property type="evidence" value="ECO:0007669"/>
    <property type="project" value="UniProtKB-KW"/>
</dbReference>
<keyword evidence="13" id="KW-0862">Zinc</keyword>
<dbReference type="PANTHER" id="PTHR42891:SF1">
    <property type="entry name" value="D-GLYCERO-BETA-D-MANNO-HEPTOSE-1,7-BISPHOSPHATE 7-PHOSPHATASE"/>
    <property type="match status" value="1"/>
</dbReference>
<dbReference type="Proteomes" id="UP000255265">
    <property type="component" value="Unassembled WGS sequence"/>
</dbReference>
<comment type="subcellular location">
    <subcellularLocation>
        <location evidence="4">Cytoplasm</location>
    </subcellularLocation>
</comment>
<comment type="caution">
    <text evidence="17">The sequence shown here is derived from an EMBL/GenBank/DDBJ whole genome shotgun (WGS) entry which is preliminary data.</text>
</comment>
<dbReference type="GO" id="GO:0034200">
    <property type="term" value="F:D-glycero-beta-D-manno-heptose 1,7-bisphosphate 7-phosphatase activity"/>
    <property type="evidence" value="ECO:0007669"/>
    <property type="project" value="UniProtKB-EC"/>
</dbReference>
<dbReference type="EC" id="3.1.3.82" evidence="8"/>
<dbReference type="InterPro" id="IPR006543">
    <property type="entry name" value="Histidinol-phos"/>
</dbReference>
<dbReference type="STRING" id="433924.NS331_24545"/>
<accession>A0A370F7X5</accession>
<dbReference type="FunFam" id="3.40.50.1000:FF:000168">
    <property type="entry name" value="D,D-heptose 1,7-bisphosphate phosphatase"/>
    <property type="match status" value="1"/>
</dbReference>
<evidence type="ECO:0000313" key="17">
    <source>
        <dbReference type="EMBL" id="RDI18651.1"/>
    </source>
</evidence>
<keyword evidence="11" id="KW-0479">Metal-binding</keyword>
<evidence type="ECO:0000256" key="1">
    <source>
        <dbReference type="ARBA" id="ARBA00001226"/>
    </source>
</evidence>
<evidence type="ECO:0000256" key="7">
    <source>
        <dbReference type="ARBA" id="ARBA00011245"/>
    </source>
</evidence>
<evidence type="ECO:0000256" key="14">
    <source>
        <dbReference type="ARBA" id="ARBA00022842"/>
    </source>
</evidence>
<evidence type="ECO:0000256" key="15">
    <source>
        <dbReference type="ARBA" id="ARBA00023277"/>
    </source>
</evidence>
<evidence type="ECO:0000313" key="18">
    <source>
        <dbReference type="Proteomes" id="UP000255265"/>
    </source>
</evidence>
<evidence type="ECO:0000256" key="2">
    <source>
        <dbReference type="ARBA" id="ARBA00001946"/>
    </source>
</evidence>
<keyword evidence="14" id="KW-0460">Magnesium</keyword>
<name>A0A370F7X5_9BURK</name>
<dbReference type="InterPro" id="IPR023214">
    <property type="entry name" value="HAD_sf"/>
</dbReference>
<evidence type="ECO:0000256" key="4">
    <source>
        <dbReference type="ARBA" id="ARBA00004496"/>
    </source>
</evidence>
<dbReference type="GO" id="GO:0005975">
    <property type="term" value="P:carbohydrate metabolic process"/>
    <property type="evidence" value="ECO:0007669"/>
    <property type="project" value="InterPro"/>
</dbReference>
<dbReference type="RefSeq" id="WP_114804662.1">
    <property type="nucleotide sequence ID" value="NZ_QQAV01000014.1"/>
</dbReference>
<evidence type="ECO:0000256" key="13">
    <source>
        <dbReference type="ARBA" id="ARBA00022833"/>
    </source>
</evidence>
<dbReference type="PANTHER" id="PTHR42891">
    <property type="entry name" value="D-GLYCERO-BETA-D-MANNO-HEPTOSE-1,7-BISPHOSPHATE 7-PHOSPHATASE"/>
    <property type="match status" value="1"/>
</dbReference>
<evidence type="ECO:0000256" key="11">
    <source>
        <dbReference type="ARBA" id="ARBA00022723"/>
    </source>
</evidence>
<comment type="catalytic activity">
    <reaction evidence="1">
        <text>D-glycero-beta-D-manno-heptose 1,7-bisphosphate + H2O = D-glycero-beta-D-manno-heptose 1-phosphate + phosphate</text>
        <dbReference type="Rhea" id="RHEA:28518"/>
        <dbReference type="ChEBI" id="CHEBI:15377"/>
        <dbReference type="ChEBI" id="CHEBI:43474"/>
        <dbReference type="ChEBI" id="CHEBI:60208"/>
        <dbReference type="ChEBI" id="CHEBI:61593"/>
        <dbReference type="EC" id="3.1.3.82"/>
    </reaction>
</comment>
<dbReference type="InterPro" id="IPR006549">
    <property type="entry name" value="HAD-SF_hydro_IIIA"/>
</dbReference>
<dbReference type="OrthoDB" id="9781367at2"/>
<comment type="cofactor">
    <cofactor evidence="2">
        <name>Mg(2+)</name>
        <dbReference type="ChEBI" id="CHEBI:18420"/>
    </cofactor>
</comment>
<evidence type="ECO:0000256" key="16">
    <source>
        <dbReference type="ARBA" id="ARBA00031828"/>
    </source>
</evidence>
<keyword evidence="12" id="KW-0378">Hydrolase</keyword>
<dbReference type="SUPFAM" id="SSF56784">
    <property type="entry name" value="HAD-like"/>
    <property type="match status" value="1"/>
</dbReference>
<keyword evidence="10" id="KW-0963">Cytoplasm</keyword>
<reference evidence="17 18" key="1">
    <citation type="submission" date="2018-07" db="EMBL/GenBank/DDBJ databases">
        <title>Genomic Encyclopedia of Type Strains, Phase IV (KMG-IV): sequencing the most valuable type-strain genomes for metagenomic binning, comparative biology and taxonomic classification.</title>
        <authorList>
            <person name="Goeker M."/>
        </authorList>
    </citation>
    <scope>NUCLEOTIDE SEQUENCE [LARGE SCALE GENOMIC DNA]</scope>
    <source>
        <strain evidence="17 18">DSM 21352</strain>
    </source>
</reference>
<keyword evidence="18" id="KW-1185">Reference proteome</keyword>
<dbReference type="Gene3D" id="3.40.50.1000">
    <property type="entry name" value="HAD superfamily/HAD-like"/>
    <property type="match status" value="1"/>
</dbReference>
<keyword evidence="15" id="KW-0119">Carbohydrate metabolism</keyword>
<proteinExistence type="inferred from homology"/>
<dbReference type="GO" id="GO:0005737">
    <property type="term" value="C:cytoplasm"/>
    <property type="evidence" value="ECO:0007669"/>
    <property type="project" value="UniProtKB-SubCell"/>
</dbReference>
<dbReference type="NCBIfam" id="TIGR01662">
    <property type="entry name" value="HAD-SF-IIIA"/>
    <property type="match status" value="1"/>
</dbReference>
<dbReference type="Pfam" id="PF00702">
    <property type="entry name" value="Hydrolase"/>
    <property type="match status" value="1"/>
</dbReference>
<dbReference type="EMBL" id="QQAV01000014">
    <property type="protein sequence ID" value="RDI18651.1"/>
    <property type="molecule type" value="Genomic_DNA"/>
</dbReference>
<dbReference type="AlphaFoldDB" id="A0A370F7X5"/>
<evidence type="ECO:0000256" key="10">
    <source>
        <dbReference type="ARBA" id="ARBA00022490"/>
    </source>
</evidence>
<dbReference type="InterPro" id="IPR004446">
    <property type="entry name" value="Heptose_bisP_phosphatase"/>
</dbReference>